<dbReference type="Gene3D" id="3.40.190.290">
    <property type="match status" value="1"/>
</dbReference>
<dbReference type="InterPro" id="IPR036388">
    <property type="entry name" value="WH-like_DNA-bd_sf"/>
</dbReference>
<dbReference type="Proteomes" id="UP000184052">
    <property type="component" value="Unassembled WGS sequence"/>
</dbReference>
<keyword evidence="4" id="KW-0804">Transcription</keyword>
<dbReference type="InterPro" id="IPR036390">
    <property type="entry name" value="WH_DNA-bd_sf"/>
</dbReference>
<keyword evidence="3 6" id="KW-0238">DNA-binding</keyword>
<evidence type="ECO:0000256" key="2">
    <source>
        <dbReference type="ARBA" id="ARBA00023015"/>
    </source>
</evidence>
<evidence type="ECO:0000256" key="4">
    <source>
        <dbReference type="ARBA" id="ARBA00023163"/>
    </source>
</evidence>
<evidence type="ECO:0000313" key="7">
    <source>
        <dbReference type="Proteomes" id="UP000184052"/>
    </source>
</evidence>
<dbReference type="PANTHER" id="PTHR30126:SF64">
    <property type="entry name" value="HTH-TYPE TRANSCRIPTIONAL REGULATOR CITR"/>
    <property type="match status" value="1"/>
</dbReference>
<protein>
    <submittedName>
        <fullName evidence="6">DNA-binding transcriptional regulator, LysR family</fullName>
    </submittedName>
</protein>
<name>A0A1M6JCM0_9FIRM</name>
<dbReference type="InterPro" id="IPR000847">
    <property type="entry name" value="LysR_HTH_N"/>
</dbReference>
<evidence type="ECO:0000256" key="1">
    <source>
        <dbReference type="ARBA" id="ARBA00009437"/>
    </source>
</evidence>
<feature type="domain" description="HTH lysR-type" evidence="5">
    <location>
        <begin position="1"/>
        <end position="58"/>
    </location>
</feature>
<dbReference type="GO" id="GO:0000976">
    <property type="term" value="F:transcription cis-regulatory region binding"/>
    <property type="evidence" value="ECO:0007669"/>
    <property type="project" value="TreeGrafter"/>
</dbReference>
<comment type="similarity">
    <text evidence="1">Belongs to the LysR transcriptional regulatory family.</text>
</comment>
<keyword evidence="2" id="KW-0805">Transcription regulation</keyword>
<dbReference type="OrthoDB" id="119203at2"/>
<dbReference type="PRINTS" id="PR00039">
    <property type="entry name" value="HTHLYSR"/>
</dbReference>
<reference evidence="6 7" key="1">
    <citation type="submission" date="2016-11" db="EMBL/GenBank/DDBJ databases">
        <authorList>
            <person name="Jaros S."/>
            <person name="Januszkiewicz K."/>
            <person name="Wedrychowicz H."/>
        </authorList>
    </citation>
    <scope>NUCLEOTIDE SEQUENCE [LARGE SCALE GENOMIC DNA]</scope>
    <source>
        <strain evidence="6 7">DSM 17477</strain>
    </source>
</reference>
<dbReference type="Pfam" id="PF03466">
    <property type="entry name" value="LysR_substrate"/>
    <property type="match status" value="1"/>
</dbReference>
<dbReference type="SUPFAM" id="SSF46785">
    <property type="entry name" value="Winged helix' DNA-binding domain"/>
    <property type="match status" value="1"/>
</dbReference>
<sequence>MEFNQLESFINVVNLKSFSKAAEKLFLTQPTVSNNVQSLEKELGTVLINRNNKRITVTAEGELLYSYAVNMLNMRDRASSEIGKLKGRICGNLELSSSTIPQEYILPRYLKEFSVMYPDMTFTINQKDSKNVVDDVIKGYTNYGITGAVYESKQLEYIPFYEDRIVLAVPHCHRFQFDDYEEIDFKLLSTEKLIMREEGSGTRKILEKAFADSGLSISSMDIVSSVESNETIKKMVELDMGITFMSEIAIKNEIKLNLIKPLLVKGLDIRRQFYFVYSKNRYLSPLAEKFKKFLIS</sequence>
<dbReference type="NCBIfam" id="NF040786">
    <property type="entry name" value="LysR_Sec_metab"/>
    <property type="match status" value="1"/>
</dbReference>
<evidence type="ECO:0000259" key="5">
    <source>
        <dbReference type="PROSITE" id="PS50931"/>
    </source>
</evidence>
<organism evidence="6 7">
    <name type="scientific">Dethiosulfatibacter aminovorans DSM 17477</name>
    <dbReference type="NCBI Taxonomy" id="1121476"/>
    <lineage>
        <taxon>Bacteria</taxon>
        <taxon>Bacillati</taxon>
        <taxon>Bacillota</taxon>
        <taxon>Tissierellia</taxon>
        <taxon>Dethiosulfatibacter</taxon>
    </lineage>
</organism>
<dbReference type="EMBL" id="FQZL01000021">
    <property type="protein sequence ID" value="SHJ44418.1"/>
    <property type="molecule type" value="Genomic_DNA"/>
</dbReference>
<dbReference type="AlphaFoldDB" id="A0A1M6JCM0"/>
<dbReference type="Pfam" id="PF00126">
    <property type="entry name" value="HTH_1"/>
    <property type="match status" value="1"/>
</dbReference>
<dbReference type="InterPro" id="IPR005119">
    <property type="entry name" value="LysR_subst-bd"/>
</dbReference>
<dbReference type="GO" id="GO:0003700">
    <property type="term" value="F:DNA-binding transcription factor activity"/>
    <property type="evidence" value="ECO:0007669"/>
    <property type="project" value="InterPro"/>
</dbReference>
<dbReference type="InterPro" id="IPR047788">
    <property type="entry name" value="LysR-like_Sec_metab"/>
</dbReference>
<dbReference type="STRING" id="1121476.SAMN02745751_02571"/>
<evidence type="ECO:0000313" key="6">
    <source>
        <dbReference type="EMBL" id="SHJ44418.1"/>
    </source>
</evidence>
<dbReference type="SUPFAM" id="SSF53850">
    <property type="entry name" value="Periplasmic binding protein-like II"/>
    <property type="match status" value="1"/>
</dbReference>
<dbReference type="Gene3D" id="1.10.10.10">
    <property type="entry name" value="Winged helix-like DNA-binding domain superfamily/Winged helix DNA-binding domain"/>
    <property type="match status" value="1"/>
</dbReference>
<proteinExistence type="inferred from homology"/>
<dbReference type="RefSeq" id="WP_073049982.1">
    <property type="nucleotide sequence ID" value="NZ_FQZL01000021.1"/>
</dbReference>
<dbReference type="PANTHER" id="PTHR30126">
    <property type="entry name" value="HTH-TYPE TRANSCRIPTIONAL REGULATOR"/>
    <property type="match status" value="1"/>
</dbReference>
<accession>A0A1M6JCM0</accession>
<evidence type="ECO:0000256" key="3">
    <source>
        <dbReference type="ARBA" id="ARBA00023125"/>
    </source>
</evidence>
<gene>
    <name evidence="6" type="ORF">SAMN02745751_02571</name>
</gene>
<dbReference type="FunFam" id="1.10.10.10:FF:000001">
    <property type="entry name" value="LysR family transcriptional regulator"/>
    <property type="match status" value="1"/>
</dbReference>
<keyword evidence="7" id="KW-1185">Reference proteome</keyword>
<dbReference type="PROSITE" id="PS50931">
    <property type="entry name" value="HTH_LYSR"/>
    <property type="match status" value="1"/>
</dbReference>